<evidence type="ECO:0000256" key="1">
    <source>
        <dbReference type="SAM" id="MobiDB-lite"/>
    </source>
</evidence>
<reference evidence="2" key="1">
    <citation type="submission" date="2021-12" db="EMBL/GenBank/DDBJ databases">
        <authorList>
            <person name="Martin H S."/>
        </authorList>
    </citation>
    <scope>NUCLEOTIDE SEQUENCE</scope>
</reference>
<protein>
    <submittedName>
        <fullName evidence="2">Uncharacterized protein</fullName>
    </submittedName>
</protein>
<proteinExistence type="predicted"/>
<evidence type="ECO:0000313" key="2">
    <source>
        <dbReference type="EMBL" id="CAH0728086.1"/>
    </source>
</evidence>
<feature type="non-terminal residue" evidence="2">
    <location>
        <position position="98"/>
    </location>
</feature>
<gene>
    <name evidence="2" type="ORF">BINO364_LOCUS13349</name>
</gene>
<name>A0A8J9YJF5_9NEOP</name>
<sequence>MESIQVSWSIAKRREDFASPALARSPNESGARPLLDDGDDMKKRGTPVARPQGAGGAGGPPGLGVHVISHKCEVTSCAYEMLCFYARWLAHDTQPAVS</sequence>
<feature type="region of interest" description="Disordered" evidence="1">
    <location>
        <begin position="17"/>
        <end position="61"/>
    </location>
</feature>
<dbReference type="Proteomes" id="UP000838878">
    <property type="component" value="Chromosome 7"/>
</dbReference>
<dbReference type="AlphaFoldDB" id="A0A8J9YJF5"/>
<accession>A0A8J9YJF5</accession>
<evidence type="ECO:0000313" key="3">
    <source>
        <dbReference type="Proteomes" id="UP000838878"/>
    </source>
</evidence>
<dbReference type="EMBL" id="OV170227">
    <property type="protein sequence ID" value="CAH0728086.1"/>
    <property type="molecule type" value="Genomic_DNA"/>
</dbReference>
<organism evidence="2 3">
    <name type="scientific">Brenthis ino</name>
    <name type="common">lesser marbled fritillary</name>
    <dbReference type="NCBI Taxonomy" id="405034"/>
    <lineage>
        <taxon>Eukaryota</taxon>
        <taxon>Metazoa</taxon>
        <taxon>Ecdysozoa</taxon>
        <taxon>Arthropoda</taxon>
        <taxon>Hexapoda</taxon>
        <taxon>Insecta</taxon>
        <taxon>Pterygota</taxon>
        <taxon>Neoptera</taxon>
        <taxon>Endopterygota</taxon>
        <taxon>Lepidoptera</taxon>
        <taxon>Glossata</taxon>
        <taxon>Ditrysia</taxon>
        <taxon>Papilionoidea</taxon>
        <taxon>Nymphalidae</taxon>
        <taxon>Heliconiinae</taxon>
        <taxon>Argynnini</taxon>
        <taxon>Brenthis</taxon>
    </lineage>
</organism>
<keyword evidence="3" id="KW-1185">Reference proteome</keyword>